<gene>
    <name evidence="4" type="ORF">KSP40_PGU005099</name>
</gene>
<proteinExistence type="inferred from homology"/>
<dbReference type="PRINTS" id="PR01034">
    <property type="entry name" value="RIBOSOMALS12"/>
</dbReference>
<accession>A0ABR2LC68</accession>
<dbReference type="InterPro" id="IPR006032">
    <property type="entry name" value="Ribosomal_uS12"/>
</dbReference>
<dbReference type="InterPro" id="IPR012340">
    <property type="entry name" value="NA-bd_OB-fold"/>
</dbReference>
<protein>
    <recommendedName>
        <fullName evidence="6">Ribosomal protein S12</fullName>
    </recommendedName>
</protein>
<reference evidence="4 5" key="1">
    <citation type="journal article" date="2022" name="Nat. Plants">
        <title>Genomes of leafy and leafless Platanthera orchids illuminate the evolution of mycoheterotrophy.</title>
        <authorList>
            <person name="Li M.H."/>
            <person name="Liu K.W."/>
            <person name="Li Z."/>
            <person name="Lu H.C."/>
            <person name="Ye Q.L."/>
            <person name="Zhang D."/>
            <person name="Wang J.Y."/>
            <person name="Li Y.F."/>
            <person name="Zhong Z.M."/>
            <person name="Liu X."/>
            <person name="Yu X."/>
            <person name="Liu D.K."/>
            <person name="Tu X.D."/>
            <person name="Liu B."/>
            <person name="Hao Y."/>
            <person name="Liao X.Y."/>
            <person name="Jiang Y.T."/>
            <person name="Sun W.H."/>
            <person name="Chen J."/>
            <person name="Chen Y.Q."/>
            <person name="Ai Y."/>
            <person name="Zhai J.W."/>
            <person name="Wu S.S."/>
            <person name="Zhou Z."/>
            <person name="Hsiao Y.Y."/>
            <person name="Wu W.L."/>
            <person name="Chen Y.Y."/>
            <person name="Lin Y.F."/>
            <person name="Hsu J.L."/>
            <person name="Li C.Y."/>
            <person name="Wang Z.W."/>
            <person name="Zhao X."/>
            <person name="Zhong W.Y."/>
            <person name="Ma X.K."/>
            <person name="Ma L."/>
            <person name="Huang J."/>
            <person name="Chen G.Z."/>
            <person name="Huang M.Z."/>
            <person name="Huang L."/>
            <person name="Peng D.H."/>
            <person name="Luo Y.B."/>
            <person name="Zou S.Q."/>
            <person name="Chen S.P."/>
            <person name="Lan S."/>
            <person name="Tsai W.C."/>
            <person name="Van de Peer Y."/>
            <person name="Liu Z.J."/>
        </authorList>
    </citation>
    <scope>NUCLEOTIDE SEQUENCE [LARGE SCALE GENOMIC DNA]</scope>
    <source>
        <strain evidence="4">Lor288</strain>
    </source>
</reference>
<evidence type="ECO:0000256" key="1">
    <source>
        <dbReference type="ARBA" id="ARBA00005657"/>
    </source>
</evidence>
<keyword evidence="3" id="KW-0687">Ribonucleoprotein</keyword>
<sequence length="140" mass="15201">MSNRHDIFAHIPGQGHTSQEHPIFLVRGGRVKDSPGVKSHCIRGVKDLLGIADRTRGRSKYGAERPNRNEWKMPPERLCGKLSSIAFGSSCFAYLLREYSGRTLGKIPPSGRDIIGGSLVNLLAKLSGCYSAAVAAVAQR</sequence>
<keyword evidence="2" id="KW-0689">Ribosomal protein</keyword>
<evidence type="ECO:0000256" key="2">
    <source>
        <dbReference type="ARBA" id="ARBA00022980"/>
    </source>
</evidence>
<name>A0ABR2LC68_9ASPA</name>
<comment type="caution">
    <text evidence="4">The sequence shown here is derived from an EMBL/GenBank/DDBJ whole genome shotgun (WGS) entry which is preliminary data.</text>
</comment>
<dbReference type="EMBL" id="JBBWWR010000021">
    <property type="protein sequence ID" value="KAK8937686.1"/>
    <property type="molecule type" value="Genomic_DNA"/>
</dbReference>
<evidence type="ECO:0000256" key="3">
    <source>
        <dbReference type="ARBA" id="ARBA00023274"/>
    </source>
</evidence>
<dbReference type="SUPFAM" id="SSF50249">
    <property type="entry name" value="Nucleic acid-binding proteins"/>
    <property type="match status" value="1"/>
</dbReference>
<dbReference type="Pfam" id="PF00164">
    <property type="entry name" value="Ribosom_S12_S23"/>
    <property type="match status" value="1"/>
</dbReference>
<comment type="similarity">
    <text evidence="1">Belongs to the universal ribosomal protein uS12 family.</text>
</comment>
<dbReference type="Proteomes" id="UP001412067">
    <property type="component" value="Unassembled WGS sequence"/>
</dbReference>
<evidence type="ECO:0008006" key="6">
    <source>
        <dbReference type="Google" id="ProtNLM"/>
    </source>
</evidence>
<organism evidence="4 5">
    <name type="scientific">Platanthera guangdongensis</name>
    <dbReference type="NCBI Taxonomy" id="2320717"/>
    <lineage>
        <taxon>Eukaryota</taxon>
        <taxon>Viridiplantae</taxon>
        <taxon>Streptophyta</taxon>
        <taxon>Embryophyta</taxon>
        <taxon>Tracheophyta</taxon>
        <taxon>Spermatophyta</taxon>
        <taxon>Magnoliopsida</taxon>
        <taxon>Liliopsida</taxon>
        <taxon>Asparagales</taxon>
        <taxon>Orchidaceae</taxon>
        <taxon>Orchidoideae</taxon>
        <taxon>Orchideae</taxon>
        <taxon>Orchidinae</taxon>
        <taxon>Platanthera</taxon>
    </lineage>
</organism>
<dbReference type="InterPro" id="IPR005679">
    <property type="entry name" value="Ribosomal_uS12_bac"/>
</dbReference>
<evidence type="ECO:0000313" key="5">
    <source>
        <dbReference type="Proteomes" id="UP001412067"/>
    </source>
</evidence>
<dbReference type="Gene3D" id="2.40.50.140">
    <property type="entry name" value="Nucleic acid-binding proteins"/>
    <property type="match status" value="1"/>
</dbReference>
<keyword evidence="5" id="KW-1185">Reference proteome</keyword>
<dbReference type="PANTHER" id="PTHR11652">
    <property type="entry name" value="30S RIBOSOMAL PROTEIN S12 FAMILY MEMBER"/>
    <property type="match status" value="1"/>
</dbReference>
<evidence type="ECO:0000313" key="4">
    <source>
        <dbReference type="EMBL" id="KAK8937686.1"/>
    </source>
</evidence>